<accession>Q9ZGC2</accession>
<name>Q9ZGC2_STRCY</name>
<organism evidence="1">
    <name type="scientific">Streptomyces cyanogenus</name>
    <dbReference type="NCBI Taxonomy" id="80860"/>
    <lineage>
        <taxon>Bacteria</taxon>
        <taxon>Bacillati</taxon>
        <taxon>Actinomycetota</taxon>
        <taxon>Actinomycetes</taxon>
        <taxon>Kitasatosporales</taxon>
        <taxon>Streptomycetaceae</taxon>
        <taxon>Streptomyces</taxon>
    </lineage>
</organism>
<proteinExistence type="predicted"/>
<gene>
    <name evidence="1" type="primary">lanU</name>
</gene>
<dbReference type="AlphaFoldDB" id="Q9ZGC2"/>
<protein>
    <submittedName>
        <fullName evidence="1">LanU</fullName>
    </submittedName>
</protein>
<dbReference type="EMBL" id="AF080235">
    <property type="protein sequence ID" value="AAD13551.1"/>
    <property type="molecule type" value="Genomic_DNA"/>
</dbReference>
<evidence type="ECO:0000313" key="1">
    <source>
        <dbReference type="EMBL" id="AAD13551.1"/>
    </source>
</evidence>
<sequence>MDSPSVPATGGPPRVCPWEQATISDPGRAAFAANPRTGAGHVVVAHSDGGEPALVAAAEPGGDAFVGFDVSRHGHRFAVGLPRLPGVHGHGERRRHWRRCGSTSPARASRAGSWWRRFPGRKRRRGRCGLTCIPASRTCAYSRPLHLRRAGAVVAARRRGHGGPDEPAVGGAPILPPQPPAFLEECLLTRDAAVQASGARPGAPVTELACQSAVR</sequence>
<reference evidence="1" key="1">
    <citation type="journal article" date="1999" name="FEMS Microbiol. Lett.">
        <title>Cloning and characterization of a gene cluster from Streptomyces cyanogenus S136 probably involved in landomycin biosynthesis.</title>
        <authorList>
            <person name="Westrich L."/>
            <person name="Domann S."/>
            <person name="Faust B."/>
            <person name="Bedford D."/>
            <person name="Hopwood D.A."/>
            <person name="Bechthold A."/>
        </authorList>
    </citation>
    <scope>NUCLEOTIDE SEQUENCE</scope>
    <source>
        <strain evidence="1">S136</strain>
    </source>
</reference>